<dbReference type="EMBL" id="CM018038">
    <property type="protein sequence ID" value="KAA8538187.1"/>
    <property type="molecule type" value="Genomic_DNA"/>
</dbReference>
<dbReference type="InterPro" id="IPR044514">
    <property type="entry name" value="VIN3-like"/>
</dbReference>
<dbReference type="CDD" id="cd15521">
    <property type="entry name" value="PHD_VIN3_plant"/>
    <property type="match status" value="1"/>
</dbReference>
<evidence type="ECO:0000256" key="4">
    <source>
        <dbReference type="ARBA" id="ARBA00022833"/>
    </source>
</evidence>
<protein>
    <submittedName>
        <fullName evidence="9">Uncharacterized protein</fullName>
    </submittedName>
</protein>
<dbReference type="PANTHER" id="PTHR46286:SF6">
    <property type="entry name" value="OS08G0220600 PROTEIN"/>
    <property type="match status" value="1"/>
</dbReference>
<comment type="subcellular location">
    <subcellularLocation>
        <location evidence="1">Nucleus</location>
    </subcellularLocation>
</comment>
<dbReference type="InterPro" id="IPR032881">
    <property type="entry name" value="Oberon-like_PHD"/>
</dbReference>
<dbReference type="PANTHER" id="PTHR46286">
    <property type="entry name" value="VIN3-LIKE PROTEIN 2-RELATED"/>
    <property type="match status" value="1"/>
</dbReference>
<sequence length="658" mass="74666">MGKPEGIFSGTDCVSSGFVLDPAKCSRLSLEEKRELVHRIAQWSEDAPKILSSLTREELLEIICAEMGKERKYSGYTKFRMIERLLKLIAGKSNKNYIKESLAFSPTKIESRSKRQRKKECPFQLPTELDYTSLENKEDSRVLLCQNIVCRATLSPEDVFCKRCSCCICHWYDDNKDPTLWLTCESDPPDDGESCGMSCHLQCALEHKRSGILKDGCCTKLDGSFYCVSCGKVNGLMRNWRKQLLVAKEARRVDVLCLRLSLSCKILEGTEQYEELLKIVETAANTIENEVGPLDWAGAKMDRGIVNRLSCGAEVQKLCTSAVEAFDSLFSNSCAGYMKQKEPPRCRICFEESSPTTVIIVLEYEDHLLEEFLGCRLWHRKSTVKDYPEEATFIVLKPKKRFKLTGLSPSTQYFCKVSFFSNTSTLGTWESKWVTPASSETAISILDDGHGEEENDLIVDAHPRMDSMNFSNNKLALDNHSANLRSLDDIRNNNDRSLELPCNNKLASGDHFAKLQSVNDINNKKNDGSFVLHPSLKIIPLVSPNLNSPSTPCKSDGTTRVAGLGGKKQLESDYEYSVRVIRWLEHEGYIDMDFGVKFLNWFSLKATQRERRVVRVFIDTLIDDPPNLAGQLIDTFVDEICSEQRMVSQHRFCTRLWH</sequence>
<dbReference type="OrthoDB" id="600557at2759"/>
<dbReference type="Proteomes" id="UP000325577">
    <property type="component" value="Linkage Group LG15"/>
</dbReference>
<dbReference type="GO" id="GO:0008270">
    <property type="term" value="F:zinc ion binding"/>
    <property type="evidence" value="ECO:0007669"/>
    <property type="project" value="UniProtKB-KW"/>
</dbReference>
<evidence type="ECO:0000259" key="6">
    <source>
        <dbReference type="Pfam" id="PF07227"/>
    </source>
</evidence>
<evidence type="ECO:0000256" key="3">
    <source>
        <dbReference type="ARBA" id="ARBA00022771"/>
    </source>
</evidence>
<name>A0A5J5B8W3_9ASTE</name>
<dbReference type="GO" id="GO:0005634">
    <property type="term" value="C:nucleus"/>
    <property type="evidence" value="ECO:0007669"/>
    <property type="project" value="UniProtKB-SubCell"/>
</dbReference>
<dbReference type="GO" id="GO:0010048">
    <property type="term" value="P:vernalization response"/>
    <property type="evidence" value="ECO:0007669"/>
    <property type="project" value="InterPro"/>
</dbReference>
<dbReference type="AlphaFoldDB" id="A0A5J5B8W3"/>
<proteinExistence type="predicted"/>
<dbReference type="Pfam" id="PF23376">
    <property type="entry name" value="Fn3_VIN3"/>
    <property type="match status" value="1"/>
</dbReference>
<evidence type="ECO:0000313" key="10">
    <source>
        <dbReference type="Proteomes" id="UP000325577"/>
    </source>
</evidence>
<dbReference type="InterPro" id="IPR058585">
    <property type="entry name" value="Fn3_VIN3"/>
</dbReference>
<organism evidence="9 10">
    <name type="scientific">Nyssa sinensis</name>
    <dbReference type="NCBI Taxonomy" id="561372"/>
    <lineage>
        <taxon>Eukaryota</taxon>
        <taxon>Viridiplantae</taxon>
        <taxon>Streptophyta</taxon>
        <taxon>Embryophyta</taxon>
        <taxon>Tracheophyta</taxon>
        <taxon>Spermatophyta</taxon>
        <taxon>Magnoliopsida</taxon>
        <taxon>eudicotyledons</taxon>
        <taxon>Gunneridae</taxon>
        <taxon>Pentapetalae</taxon>
        <taxon>asterids</taxon>
        <taxon>Cornales</taxon>
        <taxon>Nyssaceae</taxon>
        <taxon>Nyssa</taxon>
    </lineage>
</organism>
<keyword evidence="2" id="KW-0479">Metal-binding</keyword>
<keyword evidence="10" id="KW-1185">Reference proteome</keyword>
<accession>A0A5J5B8W3</accession>
<gene>
    <name evidence="9" type="ORF">F0562_027795</name>
</gene>
<dbReference type="GO" id="GO:0040029">
    <property type="term" value="P:epigenetic regulation of gene expression"/>
    <property type="evidence" value="ECO:0007669"/>
    <property type="project" value="InterPro"/>
</dbReference>
<evidence type="ECO:0000259" key="8">
    <source>
        <dbReference type="Pfam" id="PF23380"/>
    </source>
</evidence>
<evidence type="ECO:0000256" key="2">
    <source>
        <dbReference type="ARBA" id="ARBA00022723"/>
    </source>
</evidence>
<reference evidence="9 10" key="1">
    <citation type="submission" date="2019-09" db="EMBL/GenBank/DDBJ databases">
        <title>A chromosome-level genome assembly of the Chinese tupelo Nyssa sinensis.</title>
        <authorList>
            <person name="Yang X."/>
            <person name="Kang M."/>
            <person name="Yang Y."/>
            <person name="Xiong H."/>
            <person name="Wang M."/>
            <person name="Zhang Z."/>
            <person name="Wang Z."/>
            <person name="Wu H."/>
            <person name="Ma T."/>
            <person name="Liu J."/>
            <person name="Xi Z."/>
        </authorList>
    </citation>
    <scope>NUCLEOTIDE SEQUENCE [LARGE SCALE GENOMIC DNA]</scope>
    <source>
        <strain evidence="9">J267</strain>
        <tissue evidence="9">Leaf</tissue>
    </source>
</reference>
<feature type="domain" description="VIN3-like C-terminal" evidence="8">
    <location>
        <begin position="571"/>
        <end position="643"/>
    </location>
</feature>
<keyword evidence="5" id="KW-0539">Nucleus</keyword>
<dbReference type="InterPro" id="IPR056990">
    <property type="entry name" value="VIN3-like_C"/>
</dbReference>
<dbReference type="Pfam" id="PF07227">
    <property type="entry name" value="PHD_Oberon"/>
    <property type="match status" value="1"/>
</dbReference>
<evidence type="ECO:0000256" key="1">
    <source>
        <dbReference type="ARBA" id="ARBA00004123"/>
    </source>
</evidence>
<keyword evidence="3" id="KW-0863">Zinc-finger</keyword>
<keyword evidence="4" id="KW-0862">Zinc</keyword>
<evidence type="ECO:0000256" key="5">
    <source>
        <dbReference type="ARBA" id="ARBA00023242"/>
    </source>
</evidence>
<feature type="domain" description="VIN3-like fibronectin type-III" evidence="7">
    <location>
        <begin position="349"/>
        <end position="434"/>
    </location>
</feature>
<feature type="domain" description="Oberon-like PHD finger" evidence="6">
    <location>
        <begin position="145"/>
        <end position="264"/>
    </location>
</feature>
<dbReference type="Pfam" id="PF23380">
    <property type="entry name" value="VIN3_C"/>
    <property type="match status" value="1"/>
</dbReference>
<evidence type="ECO:0000259" key="7">
    <source>
        <dbReference type="Pfam" id="PF23376"/>
    </source>
</evidence>
<evidence type="ECO:0000313" key="9">
    <source>
        <dbReference type="EMBL" id="KAA8538187.1"/>
    </source>
</evidence>